<proteinExistence type="predicted"/>
<dbReference type="InterPro" id="IPR010921">
    <property type="entry name" value="Trp_repressor/repl_initiator"/>
</dbReference>
<dbReference type="RefSeq" id="WP_340329032.1">
    <property type="nucleotide sequence ID" value="NZ_JAZHOF010000003.1"/>
</dbReference>
<dbReference type="CDD" id="cd06571">
    <property type="entry name" value="Bac_DnaA_C"/>
    <property type="match status" value="1"/>
</dbReference>
<dbReference type="GO" id="GO:0006275">
    <property type="term" value="P:regulation of DNA replication"/>
    <property type="evidence" value="ECO:0007669"/>
    <property type="project" value="InterPro"/>
</dbReference>
<dbReference type="Proteomes" id="UP001378188">
    <property type="component" value="Unassembled WGS sequence"/>
</dbReference>
<dbReference type="GO" id="GO:0005524">
    <property type="term" value="F:ATP binding"/>
    <property type="evidence" value="ECO:0007669"/>
    <property type="project" value="InterPro"/>
</dbReference>
<gene>
    <name evidence="2" type="ORF">V3328_07600</name>
</gene>
<accession>A0AAW9RHC8</accession>
<dbReference type="GO" id="GO:0006270">
    <property type="term" value="P:DNA replication initiation"/>
    <property type="evidence" value="ECO:0007669"/>
    <property type="project" value="InterPro"/>
</dbReference>
<dbReference type="GO" id="GO:0043565">
    <property type="term" value="F:sequence-specific DNA binding"/>
    <property type="evidence" value="ECO:0007669"/>
    <property type="project" value="InterPro"/>
</dbReference>
<dbReference type="Pfam" id="PF08299">
    <property type="entry name" value="Bac_DnaA_C"/>
    <property type="match status" value="1"/>
</dbReference>
<sequence length="111" mass="12719">MQYRKGGGAPRHLDSTEAQLVRRVARAFRVREAALFADARTSAQESLARHTAMYLMHVVLRRTYADVAALFSRHRTSVLYACARIEDRRDDRAFDARIARLERSLAELEDA</sequence>
<feature type="domain" description="Chromosomal replication initiator DnaA C-terminal" evidence="1">
    <location>
        <begin position="16"/>
        <end position="85"/>
    </location>
</feature>
<comment type="caution">
    <text evidence="2">The sequence shown here is derived from an EMBL/GenBank/DDBJ whole genome shotgun (WGS) entry which is preliminary data.</text>
</comment>
<dbReference type="InterPro" id="IPR013159">
    <property type="entry name" value="DnaA_C"/>
</dbReference>
<evidence type="ECO:0000313" key="2">
    <source>
        <dbReference type="EMBL" id="MEJ8571330.1"/>
    </source>
</evidence>
<dbReference type="EMBL" id="JAZHOF010000003">
    <property type="protein sequence ID" value="MEJ8571330.1"/>
    <property type="molecule type" value="Genomic_DNA"/>
</dbReference>
<dbReference type="Gene3D" id="1.10.1750.10">
    <property type="match status" value="1"/>
</dbReference>
<name>A0AAW9RHC8_9HYPH</name>
<protein>
    <submittedName>
        <fullName evidence="2">Helix-turn-helix domain-containing protein</fullName>
    </submittedName>
</protein>
<dbReference type="SUPFAM" id="SSF48295">
    <property type="entry name" value="TrpR-like"/>
    <property type="match status" value="1"/>
</dbReference>
<organism evidence="2 3">
    <name type="scientific">Microbaculum marinum</name>
    <dbReference type="NCBI Taxonomy" id="1764581"/>
    <lineage>
        <taxon>Bacteria</taxon>
        <taxon>Pseudomonadati</taxon>
        <taxon>Pseudomonadota</taxon>
        <taxon>Alphaproteobacteria</taxon>
        <taxon>Hyphomicrobiales</taxon>
        <taxon>Tepidamorphaceae</taxon>
        <taxon>Microbaculum</taxon>
    </lineage>
</organism>
<dbReference type="AlphaFoldDB" id="A0AAW9RHC8"/>
<evidence type="ECO:0000313" key="3">
    <source>
        <dbReference type="Proteomes" id="UP001378188"/>
    </source>
</evidence>
<evidence type="ECO:0000259" key="1">
    <source>
        <dbReference type="SMART" id="SM00760"/>
    </source>
</evidence>
<reference evidence="2 3" key="1">
    <citation type="submission" date="2024-02" db="EMBL/GenBank/DDBJ databases">
        <title>Genome analysis and characterization of Microbaculum marinisediminis sp. nov., isolated from marine sediment.</title>
        <authorList>
            <person name="Du Z.-J."/>
            <person name="Ye Y.-Q."/>
            <person name="Zhang Z.-R."/>
            <person name="Yuan S.-M."/>
            <person name="Zhang X.-Y."/>
        </authorList>
    </citation>
    <scope>NUCLEOTIDE SEQUENCE [LARGE SCALE GENOMIC DNA]</scope>
    <source>
        <strain evidence="2 3">SDUM1044001</strain>
    </source>
</reference>
<dbReference type="SMART" id="SM00760">
    <property type="entry name" value="Bac_DnaA_C"/>
    <property type="match status" value="1"/>
</dbReference>
<keyword evidence="3" id="KW-1185">Reference proteome</keyword>